<evidence type="ECO:0000313" key="1">
    <source>
        <dbReference type="EMBL" id="KAB8244805.1"/>
    </source>
</evidence>
<name>A0A5N6GSA6_ASPFL</name>
<dbReference type="AlphaFoldDB" id="A0A5N6GSA6"/>
<protein>
    <submittedName>
        <fullName evidence="1">Uncharacterized protein</fullName>
    </submittedName>
</protein>
<organism evidence="1">
    <name type="scientific">Aspergillus flavus</name>
    <dbReference type="NCBI Taxonomy" id="5059"/>
    <lineage>
        <taxon>Eukaryota</taxon>
        <taxon>Fungi</taxon>
        <taxon>Dikarya</taxon>
        <taxon>Ascomycota</taxon>
        <taxon>Pezizomycotina</taxon>
        <taxon>Eurotiomycetes</taxon>
        <taxon>Eurotiomycetidae</taxon>
        <taxon>Eurotiales</taxon>
        <taxon>Aspergillaceae</taxon>
        <taxon>Aspergillus</taxon>
        <taxon>Aspergillus subgen. Circumdati</taxon>
    </lineage>
</organism>
<dbReference type="Proteomes" id="UP000325434">
    <property type="component" value="Unassembled WGS sequence"/>
</dbReference>
<accession>A0A5N6GSA6</accession>
<dbReference type="EMBL" id="ML734621">
    <property type="protein sequence ID" value="KAB8244805.1"/>
    <property type="molecule type" value="Genomic_DNA"/>
</dbReference>
<gene>
    <name evidence="1" type="ORF">BDV35DRAFT_279770</name>
</gene>
<sequence>MPKSSILLLVGRTRSFIEALILGQHASCYLKCLCEFGCVRDSQRECSALTGVAVEWSVGWSFDLLVHRCGLEKAIHNL</sequence>
<proteinExistence type="predicted"/>
<reference evidence="1" key="1">
    <citation type="submission" date="2019-04" db="EMBL/GenBank/DDBJ databases">
        <title>Friends and foes A comparative genomics study of 23 Aspergillus species from section Flavi.</title>
        <authorList>
            <consortium name="DOE Joint Genome Institute"/>
            <person name="Kjaerbolling I."/>
            <person name="Vesth T."/>
            <person name="Frisvad J.C."/>
            <person name="Nybo J.L."/>
            <person name="Theobald S."/>
            <person name="Kildgaard S."/>
            <person name="Isbrandt T."/>
            <person name="Kuo A."/>
            <person name="Sato A."/>
            <person name="Lyhne E.K."/>
            <person name="Kogle M.E."/>
            <person name="Wiebenga A."/>
            <person name="Kun R.S."/>
            <person name="Lubbers R.J."/>
            <person name="Makela M.R."/>
            <person name="Barry K."/>
            <person name="Chovatia M."/>
            <person name="Clum A."/>
            <person name="Daum C."/>
            <person name="Haridas S."/>
            <person name="He G."/>
            <person name="LaButti K."/>
            <person name="Lipzen A."/>
            <person name="Mondo S."/>
            <person name="Riley R."/>
            <person name="Salamov A."/>
            <person name="Simmons B.A."/>
            <person name="Magnuson J.K."/>
            <person name="Henrissat B."/>
            <person name="Mortensen U.H."/>
            <person name="Larsen T.O."/>
            <person name="Devries R.P."/>
            <person name="Grigoriev I.V."/>
            <person name="Machida M."/>
            <person name="Baker S.E."/>
            <person name="Andersen M.R."/>
        </authorList>
    </citation>
    <scope>NUCLEOTIDE SEQUENCE [LARGE SCALE GENOMIC DNA]</scope>
    <source>
        <strain evidence="1">CBS 121.62</strain>
    </source>
</reference>